<gene>
    <name evidence="2" type="ORF">Thimo_1709</name>
</gene>
<feature type="transmembrane region" description="Helical" evidence="1">
    <location>
        <begin position="93"/>
        <end position="113"/>
    </location>
</feature>
<sequence>MTVEIRSSRGATIFLRALIWSLFGVVYAPLFTGLNIGCHALGAEGFAFVPAAAVAGAVGAAFYGAREVALIATAIGLTVATVVFFVWPGALNVVEVASVAGLSGMLLGILVRFPDRCSRGVPGKAMAGLAAGALCGVALMLAEPHHAEHFQIGGILAFLVSVNGILYVASVRWWVRIMTPRRSSRYCNLIESVVIGILAACAAGALWLVVGPLFGLLDTSEIAVSNALQRDVPAAVMGGLIGGAVGGALLEAFRFRTVYDL</sequence>
<evidence type="ECO:0000313" key="2">
    <source>
        <dbReference type="EMBL" id="AGA90486.1"/>
    </source>
</evidence>
<dbReference type="HOGENOM" id="CLU_086267_0_0_6"/>
<dbReference type="RefSeq" id="WP_015280627.1">
    <property type="nucleotide sequence ID" value="NC_019940.1"/>
</dbReference>
<dbReference type="Proteomes" id="UP000010816">
    <property type="component" value="Chromosome"/>
</dbReference>
<feature type="transmembrane region" description="Helical" evidence="1">
    <location>
        <begin position="68"/>
        <end position="87"/>
    </location>
</feature>
<feature type="transmembrane region" description="Helical" evidence="1">
    <location>
        <begin position="125"/>
        <end position="142"/>
    </location>
</feature>
<dbReference type="AlphaFoldDB" id="L0GX02"/>
<dbReference type="eggNOG" id="ENOG502ZB9D">
    <property type="taxonomic scope" value="Bacteria"/>
</dbReference>
<feature type="transmembrane region" description="Helical" evidence="1">
    <location>
        <begin position="12"/>
        <end position="34"/>
    </location>
</feature>
<feature type="transmembrane region" description="Helical" evidence="1">
    <location>
        <begin position="234"/>
        <end position="253"/>
    </location>
</feature>
<dbReference type="OrthoDB" id="5764570at2"/>
<proteinExistence type="predicted"/>
<evidence type="ECO:0000256" key="1">
    <source>
        <dbReference type="SAM" id="Phobius"/>
    </source>
</evidence>
<feature type="transmembrane region" description="Helical" evidence="1">
    <location>
        <begin position="46"/>
        <end position="63"/>
    </location>
</feature>
<keyword evidence="3" id="KW-1185">Reference proteome</keyword>
<name>L0GX02_9GAMM</name>
<keyword evidence="1" id="KW-0472">Membrane</keyword>
<evidence type="ECO:0000313" key="3">
    <source>
        <dbReference type="Proteomes" id="UP000010816"/>
    </source>
</evidence>
<dbReference type="EMBL" id="CP003051">
    <property type="protein sequence ID" value="AGA90486.1"/>
    <property type="molecule type" value="Genomic_DNA"/>
</dbReference>
<feature type="transmembrane region" description="Helical" evidence="1">
    <location>
        <begin position="187"/>
        <end position="214"/>
    </location>
</feature>
<accession>L0GX02</accession>
<keyword evidence="1" id="KW-0812">Transmembrane</keyword>
<reference evidence="2 3" key="1">
    <citation type="submission" date="2011-09" db="EMBL/GenBank/DDBJ databases">
        <title>Complete sequence of chromosome of Thioflavicoccus mobilis 8321.</title>
        <authorList>
            <consortium name="US DOE Joint Genome Institute"/>
            <person name="Lucas S."/>
            <person name="Han J."/>
            <person name="Lapidus A."/>
            <person name="Cheng J.-F."/>
            <person name="Goodwin L."/>
            <person name="Pitluck S."/>
            <person name="Peters L."/>
            <person name="Ovchinnikova G."/>
            <person name="Lu M."/>
            <person name="Detter J.C."/>
            <person name="Han C."/>
            <person name="Tapia R."/>
            <person name="Land M."/>
            <person name="Hauser L."/>
            <person name="Kyrpides N."/>
            <person name="Ivanova N."/>
            <person name="Pagani I."/>
            <person name="Vogl K."/>
            <person name="Liu Z."/>
            <person name="Imhoff J."/>
            <person name="Thiel V."/>
            <person name="Frigaard N.-U."/>
            <person name="Bryant D."/>
            <person name="Woyke T."/>
        </authorList>
    </citation>
    <scope>NUCLEOTIDE SEQUENCE [LARGE SCALE GENOMIC DNA]</scope>
    <source>
        <strain evidence="2 3">8321</strain>
    </source>
</reference>
<protein>
    <submittedName>
        <fullName evidence="2">Uncharacterized protein</fullName>
    </submittedName>
</protein>
<organism evidence="2 3">
    <name type="scientific">Thioflavicoccus mobilis 8321</name>
    <dbReference type="NCBI Taxonomy" id="765912"/>
    <lineage>
        <taxon>Bacteria</taxon>
        <taxon>Pseudomonadati</taxon>
        <taxon>Pseudomonadota</taxon>
        <taxon>Gammaproteobacteria</taxon>
        <taxon>Chromatiales</taxon>
        <taxon>Chromatiaceae</taxon>
        <taxon>Thioflavicoccus</taxon>
    </lineage>
</organism>
<keyword evidence="1" id="KW-1133">Transmembrane helix</keyword>
<dbReference type="KEGG" id="tmb:Thimo_1709"/>
<feature type="transmembrane region" description="Helical" evidence="1">
    <location>
        <begin position="154"/>
        <end position="175"/>
    </location>
</feature>